<dbReference type="Proteomes" id="UP000334019">
    <property type="component" value="Chromosome"/>
</dbReference>
<proteinExistence type="predicted"/>
<protein>
    <submittedName>
        <fullName evidence="2">Uncharacterized protein</fullName>
    </submittedName>
</protein>
<name>A0A5Q2RTN4_9ACTN</name>
<evidence type="ECO:0000313" key="3">
    <source>
        <dbReference type="Proteomes" id="UP000334019"/>
    </source>
</evidence>
<feature type="compositionally biased region" description="Basic residues" evidence="1">
    <location>
        <begin position="19"/>
        <end position="33"/>
    </location>
</feature>
<feature type="region of interest" description="Disordered" evidence="1">
    <location>
        <begin position="19"/>
        <end position="38"/>
    </location>
</feature>
<dbReference type="KEGG" id="atq:GH723_16520"/>
<reference evidence="2 3" key="1">
    <citation type="submission" date="2019-11" db="EMBL/GenBank/DDBJ databases">
        <authorList>
            <person name="He Y."/>
        </authorList>
    </citation>
    <scope>NUCLEOTIDE SEQUENCE [LARGE SCALE GENOMIC DNA]</scope>
    <source>
        <strain evidence="2 3">SCSIO 58843</strain>
    </source>
</reference>
<organism evidence="2 3">
    <name type="scientific">Actinomarinicola tropica</name>
    <dbReference type="NCBI Taxonomy" id="2789776"/>
    <lineage>
        <taxon>Bacteria</taxon>
        <taxon>Bacillati</taxon>
        <taxon>Actinomycetota</taxon>
        <taxon>Acidimicrobiia</taxon>
        <taxon>Acidimicrobiales</taxon>
        <taxon>Iamiaceae</taxon>
        <taxon>Actinomarinicola</taxon>
    </lineage>
</organism>
<evidence type="ECO:0000313" key="2">
    <source>
        <dbReference type="EMBL" id="QGG96575.1"/>
    </source>
</evidence>
<accession>A0A5Q2RTN4</accession>
<sequence>MHQHLQLLADAALRERQLQRHRPDHHHQHHLHRLRADHPVRRHLARALVRLARVVEPGVAGAPAGAAAAAPSTTGSAPLARAA</sequence>
<dbReference type="EMBL" id="CP045851">
    <property type="protein sequence ID" value="QGG96575.1"/>
    <property type="molecule type" value="Genomic_DNA"/>
</dbReference>
<dbReference type="AlphaFoldDB" id="A0A5Q2RTN4"/>
<dbReference type="RefSeq" id="WP_153760679.1">
    <property type="nucleotide sequence ID" value="NZ_CP045851.1"/>
</dbReference>
<evidence type="ECO:0000256" key="1">
    <source>
        <dbReference type="SAM" id="MobiDB-lite"/>
    </source>
</evidence>
<feature type="region of interest" description="Disordered" evidence="1">
    <location>
        <begin position="60"/>
        <end position="83"/>
    </location>
</feature>
<keyword evidence="3" id="KW-1185">Reference proteome</keyword>
<gene>
    <name evidence="2" type="ORF">GH723_16520</name>
</gene>